<sequence length="118" mass="13637">MEKARTTMEKARTNKKKSPKTSVGQNGSKKQGLEHYVSTFLKEADGTVRKNKPVQISTEHYEQIQRIVRTVGKDRMITLSDYIDNVLARYFEEHQDEIMDLLEGTVPFTDTKTEQQES</sequence>
<reference evidence="3" key="1">
    <citation type="submission" date="2017-04" db="EMBL/GenBank/DDBJ databases">
        <title>Function of individual gut microbiota members based on whole genome sequencing of pure cultures obtained from chicken caecum.</title>
        <authorList>
            <person name="Medvecky M."/>
            <person name="Cejkova D."/>
            <person name="Polansky O."/>
            <person name="Karasova D."/>
            <person name="Kubasova T."/>
            <person name="Cizek A."/>
            <person name="Rychlik I."/>
        </authorList>
    </citation>
    <scope>NUCLEOTIDE SEQUENCE [LARGE SCALE GENOMIC DNA]</scope>
    <source>
        <strain evidence="3">An42</strain>
    </source>
</reference>
<dbReference type="Pfam" id="PF11888">
    <property type="entry name" value="DUF3408"/>
    <property type="match status" value="1"/>
</dbReference>
<evidence type="ECO:0000313" key="2">
    <source>
        <dbReference type="EMBL" id="OUO03979.1"/>
    </source>
</evidence>
<evidence type="ECO:0000256" key="1">
    <source>
        <dbReference type="SAM" id="MobiDB-lite"/>
    </source>
</evidence>
<dbReference type="InterPro" id="IPR021823">
    <property type="entry name" value="DUF3408"/>
</dbReference>
<accession>A0A9Q5X7J0</accession>
<comment type="caution">
    <text evidence="2">The sequence shown here is derived from an EMBL/GenBank/DDBJ whole genome shotgun (WGS) entry which is preliminary data.</text>
</comment>
<name>A0A9Q5X7J0_9BACT</name>
<evidence type="ECO:0000313" key="3">
    <source>
        <dbReference type="Proteomes" id="UP000195975"/>
    </source>
</evidence>
<organism evidence="2 3">
    <name type="scientific">Parabacteroides johnsonii</name>
    <dbReference type="NCBI Taxonomy" id="387661"/>
    <lineage>
        <taxon>Bacteria</taxon>
        <taxon>Pseudomonadati</taxon>
        <taxon>Bacteroidota</taxon>
        <taxon>Bacteroidia</taxon>
        <taxon>Bacteroidales</taxon>
        <taxon>Tannerellaceae</taxon>
        <taxon>Parabacteroides</taxon>
    </lineage>
</organism>
<feature type="region of interest" description="Disordered" evidence="1">
    <location>
        <begin position="1"/>
        <end position="32"/>
    </location>
</feature>
<dbReference type="EMBL" id="NFIJ01000017">
    <property type="protein sequence ID" value="OUO03979.1"/>
    <property type="molecule type" value="Genomic_DNA"/>
</dbReference>
<feature type="compositionally biased region" description="Basic and acidic residues" evidence="1">
    <location>
        <begin position="1"/>
        <end position="12"/>
    </location>
</feature>
<proteinExistence type="predicted"/>
<dbReference type="AlphaFoldDB" id="A0A9Q5X7J0"/>
<gene>
    <name evidence="2" type="ORF">B5F96_14060</name>
</gene>
<evidence type="ECO:0008006" key="4">
    <source>
        <dbReference type="Google" id="ProtNLM"/>
    </source>
</evidence>
<feature type="compositionally biased region" description="Polar residues" evidence="1">
    <location>
        <begin position="20"/>
        <end position="29"/>
    </location>
</feature>
<protein>
    <recommendedName>
        <fullName evidence="4">DUF3408 domain-containing protein</fullName>
    </recommendedName>
</protein>
<dbReference type="Proteomes" id="UP000195975">
    <property type="component" value="Unassembled WGS sequence"/>
</dbReference>
<dbReference type="RefSeq" id="WP_087375602.1">
    <property type="nucleotide sequence ID" value="NZ_NFIJ01000017.1"/>
</dbReference>